<accession>A0A9K3Q7U9</accession>
<reference evidence="3" key="2">
    <citation type="submission" date="2021-04" db="EMBL/GenBank/DDBJ databases">
        <authorList>
            <person name="Podell S."/>
        </authorList>
    </citation>
    <scope>NUCLEOTIDE SEQUENCE</scope>
    <source>
        <strain evidence="3">Hildebrandi</strain>
    </source>
</reference>
<organism evidence="3 4">
    <name type="scientific">Nitzschia inconspicua</name>
    <dbReference type="NCBI Taxonomy" id="303405"/>
    <lineage>
        <taxon>Eukaryota</taxon>
        <taxon>Sar</taxon>
        <taxon>Stramenopiles</taxon>
        <taxon>Ochrophyta</taxon>
        <taxon>Bacillariophyta</taxon>
        <taxon>Bacillariophyceae</taxon>
        <taxon>Bacillariophycidae</taxon>
        <taxon>Bacillariales</taxon>
        <taxon>Bacillariaceae</taxon>
        <taxon>Nitzschia</taxon>
    </lineage>
</organism>
<keyword evidence="2" id="KW-0472">Membrane</keyword>
<evidence type="ECO:0000256" key="1">
    <source>
        <dbReference type="SAM" id="MobiDB-lite"/>
    </source>
</evidence>
<dbReference type="Proteomes" id="UP000693970">
    <property type="component" value="Unassembled WGS sequence"/>
</dbReference>
<sequence length="374" mass="43337">MLRLRTTPNLGRIRGESPTEWGDDNNYKALQKDDDTTRKPQRRDRNPYAPPLPLLLLIVWCIIQSYWNFQSLMKKNLGLELQHQLSTPSLRTNTGFSTNSTSLTTSHSLSSTMASCPALPDRLLHHHADLLSPPLFPLTQQDVQQQMKLRKRDRMGTMGDSILLCPSHFRSRVDPNGRIRTIENDPLMKSCRGIMKQYQSSAVYRHVKRCLTLLNGTGIAPRLLYSDDATLTLVEEDKGFLTMRNSPIPVDFDQQLRRILCILRHYSIVHRDLTYPNFVIDEVTGMLYIIDFGDSHVGAGANERVGDYWNWRNIQNLFNIWWNSYDEEARMEEFITKTIPEIRGTRQWRPPTHQWTSLSQNKMGSLLLSRELVK</sequence>
<name>A0A9K3Q7U9_9STRA</name>
<proteinExistence type="predicted"/>
<dbReference type="AlphaFoldDB" id="A0A9K3Q7U9"/>
<keyword evidence="2" id="KW-0812">Transmembrane</keyword>
<protein>
    <submittedName>
        <fullName evidence="3">Phosphotransferase enzyme family protein</fullName>
    </submittedName>
</protein>
<evidence type="ECO:0000256" key="2">
    <source>
        <dbReference type="SAM" id="Phobius"/>
    </source>
</evidence>
<feature type="compositionally biased region" description="Basic and acidic residues" evidence="1">
    <location>
        <begin position="30"/>
        <end position="46"/>
    </location>
</feature>
<evidence type="ECO:0000313" key="3">
    <source>
        <dbReference type="EMBL" id="KAG7374051.1"/>
    </source>
</evidence>
<dbReference type="OrthoDB" id="10536523at2759"/>
<feature type="region of interest" description="Disordered" evidence="1">
    <location>
        <begin position="1"/>
        <end position="47"/>
    </location>
</feature>
<gene>
    <name evidence="3" type="ORF">IV203_013146</name>
</gene>
<dbReference type="EMBL" id="JAGRRH010000001">
    <property type="protein sequence ID" value="KAG7374051.1"/>
    <property type="molecule type" value="Genomic_DNA"/>
</dbReference>
<reference evidence="3" key="1">
    <citation type="journal article" date="2021" name="Sci. Rep.">
        <title>Diploid genomic architecture of Nitzschia inconspicua, an elite biomass production diatom.</title>
        <authorList>
            <person name="Oliver A."/>
            <person name="Podell S."/>
            <person name="Pinowska A."/>
            <person name="Traller J.C."/>
            <person name="Smith S.R."/>
            <person name="McClure R."/>
            <person name="Beliaev A."/>
            <person name="Bohutskyi P."/>
            <person name="Hill E.A."/>
            <person name="Rabines A."/>
            <person name="Zheng H."/>
            <person name="Allen L.Z."/>
            <person name="Kuo A."/>
            <person name="Grigoriev I.V."/>
            <person name="Allen A.E."/>
            <person name="Hazlebeck D."/>
            <person name="Allen E.E."/>
        </authorList>
    </citation>
    <scope>NUCLEOTIDE SEQUENCE</scope>
    <source>
        <strain evidence="3">Hildebrandi</strain>
    </source>
</reference>
<keyword evidence="4" id="KW-1185">Reference proteome</keyword>
<feature type="transmembrane region" description="Helical" evidence="2">
    <location>
        <begin position="48"/>
        <end position="67"/>
    </location>
</feature>
<evidence type="ECO:0000313" key="4">
    <source>
        <dbReference type="Proteomes" id="UP000693970"/>
    </source>
</evidence>
<comment type="caution">
    <text evidence="3">The sequence shown here is derived from an EMBL/GenBank/DDBJ whole genome shotgun (WGS) entry which is preliminary data.</text>
</comment>
<keyword evidence="2" id="KW-1133">Transmembrane helix</keyword>